<gene>
    <name evidence="3" type="ORF">BEMITA_LOCUS5626</name>
</gene>
<dbReference type="InterPro" id="IPR019734">
    <property type="entry name" value="TPR_rpt"/>
</dbReference>
<dbReference type="PROSITE" id="PS50005">
    <property type="entry name" value="TPR"/>
    <property type="match status" value="1"/>
</dbReference>
<dbReference type="Pfam" id="PF13181">
    <property type="entry name" value="TPR_8"/>
    <property type="match status" value="2"/>
</dbReference>
<keyword evidence="4" id="KW-1185">Reference proteome</keyword>
<dbReference type="GO" id="GO:0034464">
    <property type="term" value="C:BBSome"/>
    <property type="evidence" value="ECO:0007669"/>
    <property type="project" value="InterPro"/>
</dbReference>
<dbReference type="KEGG" id="btab:109029957"/>
<organism evidence="3 4">
    <name type="scientific">Bemisia tabaci</name>
    <name type="common">Sweetpotato whitefly</name>
    <name type="synonym">Aleurodes tabaci</name>
    <dbReference type="NCBI Taxonomy" id="7038"/>
    <lineage>
        <taxon>Eukaryota</taxon>
        <taxon>Metazoa</taxon>
        <taxon>Ecdysozoa</taxon>
        <taxon>Arthropoda</taxon>
        <taxon>Hexapoda</taxon>
        <taxon>Insecta</taxon>
        <taxon>Pterygota</taxon>
        <taxon>Neoptera</taxon>
        <taxon>Paraneoptera</taxon>
        <taxon>Hemiptera</taxon>
        <taxon>Sternorrhyncha</taxon>
        <taxon>Aleyrodoidea</taxon>
        <taxon>Aleyrodidae</taxon>
        <taxon>Aleyrodinae</taxon>
        <taxon>Bemisia</taxon>
    </lineage>
</organism>
<dbReference type="GO" id="GO:1905515">
    <property type="term" value="P:non-motile cilium assembly"/>
    <property type="evidence" value="ECO:0007669"/>
    <property type="project" value="InterPro"/>
</dbReference>
<feature type="region of interest" description="Disordered" evidence="2">
    <location>
        <begin position="116"/>
        <end position="138"/>
    </location>
</feature>
<keyword evidence="1" id="KW-0802">TPR repeat</keyword>
<evidence type="ECO:0000313" key="3">
    <source>
        <dbReference type="EMBL" id="CAH0386516.1"/>
    </source>
</evidence>
<dbReference type="SUPFAM" id="SSF48452">
    <property type="entry name" value="TPR-like"/>
    <property type="match status" value="1"/>
</dbReference>
<accession>A0A9P0F0A4</accession>
<evidence type="ECO:0000256" key="1">
    <source>
        <dbReference type="PROSITE-ProRule" id="PRU00339"/>
    </source>
</evidence>
<dbReference type="AlphaFoldDB" id="A0A9P0F0A4"/>
<dbReference type="GO" id="GO:0097730">
    <property type="term" value="C:non-motile cilium"/>
    <property type="evidence" value="ECO:0007669"/>
    <property type="project" value="TreeGrafter"/>
</dbReference>
<dbReference type="PANTHER" id="PTHR44177">
    <property type="entry name" value="TETRATRICOPEPTIDE REPEAT PROTEIN 8"/>
    <property type="match status" value="1"/>
</dbReference>
<dbReference type="Gene3D" id="1.25.40.10">
    <property type="entry name" value="Tetratricopeptide repeat domain"/>
    <property type="match status" value="1"/>
</dbReference>
<dbReference type="SMART" id="SM00028">
    <property type="entry name" value="TPR"/>
    <property type="match status" value="8"/>
</dbReference>
<reference evidence="3" key="1">
    <citation type="submission" date="2021-12" db="EMBL/GenBank/DDBJ databases">
        <authorList>
            <person name="King R."/>
        </authorList>
    </citation>
    <scope>NUCLEOTIDE SEQUENCE</scope>
</reference>
<dbReference type="Proteomes" id="UP001152759">
    <property type="component" value="Chromosome 3"/>
</dbReference>
<dbReference type="PANTHER" id="PTHR44177:SF1">
    <property type="entry name" value="TETRATRICOPEPTIDE REPEAT PROTEIN 8"/>
    <property type="match status" value="1"/>
</dbReference>
<dbReference type="OrthoDB" id="421121at2759"/>
<protein>
    <recommendedName>
        <fullName evidence="5">Tetratricopeptide repeat protein 8</fullName>
    </recommendedName>
</protein>
<name>A0A9P0F0A4_BEMTA</name>
<dbReference type="InterPro" id="IPR011990">
    <property type="entry name" value="TPR-like_helical_dom_sf"/>
</dbReference>
<feature type="repeat" description="TPR" evidence="1">
    <location>
        <begin position="343"/>
        <end position="376"/>
    </location>
</feature>
<dbReference type="InterPro" id="IPR028796">
    <property type="entry name" value="BBS8"/>
</dbReference>
<proteinExistence type="predicted"/>
<evidence type="ECO:0000313" key="4">
    <source>
        <dbReference type="Proteomes" id="UP001152759"/>
    </source>
</evidence>
<evidence type="ECO:0008006" key="5">
    <source>
        <dbReference type="Google" id="ProtNLM"/>
    </source>
</evidence>
<feature type="compositionally biased region" description="Low complexity" evidence="2">
    <location>
        <begin position="123"/>
        <end position="136"/>
    </location>
</feature>
<dbReference type="EMBL" id="OU963864">
    <property type="protein sequence ID" value="CAH0386516.1"/>
    <property type="molecule type" value="Genomic_DNA"/>
</dbReference>
<evidence type="ECO:0000256" key="2">
    <source>
        <dbReference type="SAM" id="MobiDB-lite"/>
    </source>
</evidence>
<dbReference type="GO" id="GO:0036064">
    <property type="term" value="C:ciliary basal body"/>
    <property type="evidence" value="ECO:0007669"/>
    <property type="project" value="TreeGrafter"/>
</dbReference>
<sequence>MDVFYSALSEFRRRKFEDCINHCTQILEKSPYDQAAWTLKMKALTAQVMVDDIEVEEEGIADSVLNETMATTARPGTSFKNPTVLQSLALGAQRPKTNTGRPVSGVVRPGTIGSRGTLEQALRTPRSASSARPATAQSGRAIRLGTASMLTQSEGPFIQLSRLNLAKYASTKAVSKPLFQYIFYHENDILRAMDLVVEAMKVCDQKDWWWRLQHGKCYYIFGMMRDAETELRAALKLLPTLEVFLWLTRIYIRLDQPVTALDLCRTALQIFKDEVTLLTDIARIFEGINNIPLSVKYYREILHQDAMNVEAVACIAVHYFYSDQPELALRFYRRLLQMGVYNAELFNNLGLCCFYAQQYDMVVSCFERALSLAENENAADVWYNISHIAIGVCDLALAEQCIRLALSIDSSHAAACNNLAVLEYLNENTSVSFSLLQAASSVAPSLFELHFNRALLTEMVGDYHTSYTVVQKSIEVHPGHTDSHRLLKNLKTFFSYL</sequence>
<dbReference type="CDD" id="cd21341">
    <property type="entry name" value="TTC8_N"/>
    <property type="match status" value="1"/>
</dbReference>